<reference evidence="2" key="1">
    <citation type="submission" date="2014-12" db="EMBL/GenBank/DDBJ databases">
        <title>Insight into the proteome of Arion vulgaris.</title>
        <authorList>
            <person name="Aradska J."/>
            <person name="Bulat T."/>
            <person name="Smidak R."/>
            <person name="Sarate P."/>
            <person name="Gangsoo J."/>
            <person name="Sialana F."/>
            <person name="Bilban M."/>
            <person name="Lubec G."/>
        </authorList>
    </citation>
    <scope>NUCLEOTIDE SEQUENCE</scope>
    <source>
        <tissue evidence="2">Skin</tissue>
    </source>
</reference>
<protein>
    <submittedName>
        <fullName evidence="2">Uncharacterized protein</fullName>
    </submittedName>
</protein>
<feature type="transmembrane region" description="Helical" evidence="1">
    <location>
        <begin position="34"/>
        <end position="52"/>
    </location>
</feature>
<sequence>MQYFNMIFLLLHLDCKTVILNANCLFMNGEVRQHTCVVSFIVVVFSLLYSFYERTVLEGR</sequence>
<keyword evidence="1" id="KW-0812">Transmembrane</keyword>
<evidence type="ECO:0000256" key="1">
    <source>
        <dbReference type="SAM" id="Phobius"/>
    </source>
</evidence>
<organism evidence="2">
    <name type="scientific">Arion vulgaris</name>
    <dbReference type="NCBI Taxonomy" id="1028688"/>
    <lineage>
        <taxon>Eukaryota</taxon>
        <taxon>Metazoa</taxon>
        <taxon>Spiralia</taxon>
        <taxon>Lophotrochozoa</taxon>
        <taxon>Mollusca</taxon>
        <taxon>Gastropoda</taxon>
        <taxon>Heterobranchia</taxon>
        <taxon>Euthyneura</taxon>
        <taxon>Panpulmonata</taxon>
        <taxon>Eupulmonata</taxon>
        <taxon>Stylommatophora</taxon>
        <taxon>Helicina</taxon>
        <taxon>Arionoidea</taxon>
        <taxon>Arionidae</taxon>
        <taxon>Arion</taxon>
    </lineage>
</organism>
<dbReference type="AlphaFoldDB" id="A0A0B6Y178"/>
<accession>A0A0B6Y178</accession>
<name>A0A0B6Y178_9EUPU</name>
<keyword evidence="1" id="KW-0472">Membrane</keyword>
<keyword evidence="1" id="KW-1133">Transmembrane helix</keyword>
<proteinExistence type="predicted"/>
<feature type="non-terminal residue" evidence="2">
    <location>
        <position position="60"/>
    </location>
</feature>
<dbReference type="EMBL" id="HACG01003177">
    <property type="protein sequence ID" value="CEK50042.1"/>
    <property type="molecule type" value="Transcribed_RNA"/>
</dbReference>
<gene>
    <name evidence="2" type="primary">ORF9700</name>
</gene>
<evidence type="ECO:0000313" key="2">
    <source>
        <dbReference type="EMBL" id="CEK50042.1"/>
    </source>
</evidence>